<protein>
    <recommendedName>
        <fullName evidence="1">DUF1937 domain-containing protein</fullName>
    </recommendedName>
</protein>
<dbReference type="STRING" id="564137.SAMN04488238_103322"/>
<dbReference type="EMBL" id="FNOM01000003">
    <property type="protein sequence ID" value="SDW77685.1"/>
    <property type="molecule type" value="Genomic_DNA"/>
</dbReference>
<sequence length="175" mass="18452">MTALSPDYPVWPMLFAAGSRHRVSPLLHLGAGVGRVARHAPAGIQYLATPFTKLVRGPGGTYCATAAFDASARAGLHARRLALAGVTAISPIVQAVEICATRPGIGAGAGLPDPLDEAFWADWCRPLLWASRSVIVPAIPGWSKSVGVWREVVWALDRNMPVFVYAGGLEGDDGQ</sequence>
<dbReference type="OrthoDB" id="7857621at2"/>
<organism evidence="2 3">
    <name type="scientific">Roseicitreum antarcticum</name>
    <dbReference type="NCBI Taxonomy" id="564137"/>
    <lineage>
        <taxon>Bacteria</taxon>
        <taxon>Pseudomonadati</taxon>
        <taxon>Pseudomonadota</taxon>
        <taxon>Alphaproteobacteria</taxon>
        <taxon>Rhodobacterales</taxon>
        <taxon>Paracoccaceae</taxon>
        <taxon>Roseicitreum</taxon>
    </lineage>
</organism>
<reference evidence="2 3" key="1">
    <citation type="submission" date="2016-10" db="EMBL/GenBank/DDBJ databases">
        <authorList>
            <person name="de Groot N.N."/>
        </authorList>
    </citation>
    <scope>NUCLEOTIDE SEQUENCE [LARGE SCALE GENOMIC DNA]</scope>
    <source>
        <strain evidence="2 3">CGMCC 1.8894</strain>
    </source>
</reference>
<evidence type="ECO:0000313" key="3">
    <source>
        <dbReference type="Proteomes" id="UP000198539"/>
    </source>
</evidence>
<proteinExistence type="predicted"/>
<evidence type="ECO:0000259" key="1">
    <source>
        <dbReference type="Pfam" id="PF09152"/>
    </source>
</evidence>
<name>A0A1H2WAY3_9RHOB</name>
<gene>
    <name evidence="2" type="ORF">SAMN04488238_103322</name>
</gene>
<accession>A0A1H2WAY3</accession>
<dbReference type="Pfam" id="PF09152">
    <property type="entry name" value="DUF1937"/>
    <property type="match status" value="1"/>
</dbReference>
<dbReference type="SUPFAM" id="SSF52309">
    <property type="entry name" value="N-(deoxy)ribosyltransferase-like"/>
    <property type="match status" value="1"/>
</dbReference>
<dbReference type="InterPro" id="IPR015235">
    <property type="entry name" value="DUF1937"/>
</dbReference>
<evidence type="ECO:0000313" key="2">
    <source>
        <dbReference type="EMBL" id="SDW77685.1"/>
    </source>
</evidence>
<dbReference type="AlphaFoldDB" id="A0A1H2WAY3"/>
<dbReference type="RefSeq" id="WP_092886865.1">
    <property type="nucleotide sequence ID" value="NZ_CP061498.1"/>
</dbReference>
<dbReference type="Gene3D" id="3.40.50.10400">
    <property type="entry name" value="Hypothetical protein PA1492"/>
    <property type="match status" value="1"/>
</dbReference>
<feature type="domain" description="DUF1937" evidence="1">
    <location>
        <begin position="44"/>
        <end position="166"/>
    </location>
</feature>
<keyword evidence="3" id="KW-1185">Reference proteome</keyword>
<dbReference type="Proteomes" id="UP000198539">
    <property type="component" value="Unassembled WGS sequence"/>
</dbReference>